<feature type="non-terminal residue" evidence="2">
    <location>
        <position position="1"/>
    </location>
</feature>
<protein>
    <submittedName>
        <fullName evidence="2">Uncharacterized protein</fullName>
    </submittedName>
</protein>
<organism evidence="2">
    <name type="scientific">marine sediment metagenome</name>
    <dbReference type="NCBI Taxonomy" id="412755"/>
    <lineage>
        <taxon>unclassified sequences</taxon>
        <taxon>metagenomes</taxon>
        <taxon>ecological metagenomes</taxon>
    </lineage>
</organism>
<dbReference type="EMBL" id="LAZR01061609">
    <property type="protein sequence ID" value="KKK63236.1"/>
    <property type="molecule type" value="Genomic_DNA"/>
</dbReference>
<proteinExistence type="predicted"/>
<evidence type="ECO:0000256" key="1">
    <source>
        <dbReference type="SAM" id="MobiDB-lite"/>
    </source>
</evidence>
<comment type="caution">
    <text evidence="2">The sequence shown here is derived from an EMBL/GenBank/DDBJ whole genome shotgun (WGS) entry which is preliminary data.</text>
</comment>
<sequence>IYIVDQSNRRLQVYQLYTDKFYDREFEKDVTANPDTNPDLVKPGDESAPKATVGGQGESAPSRQLRGRPRAPRAGN</sequence>
<accession>A0A0F8ZTG9</accession>
<feature type="region of interest" description="Disordered" evidence="1">
    <location>
        <begin position="28"/>
        <end position="76"/>
    </location>
</feature>
<feature type="compositionally biased region" description="Basic residues" evidence="1">
    <location>
        <begin position="65"/>
        <end position="76"/>
    </location>
</feature>
<name>A0A0F8ZTG9_9ZZZZ</name>
<dbReference type="AlphaFoldDB" id="A0A0F8ZTG9"/>
<reference evidence="2" key="1">
    <citation type="journal article" date="2015" name="Nature">
        <title>Complex archaea that bridge the gap between prokaryotes and eukaryotes.</title>
        <authorList>
            <person name="Spang A."/>
            <person name="Saw J.H."/>
            <person name="Jorgensen S.L."/>
            <person name="Zaremba-Niedzwiedzka K."/>
            <person name="Martijn J."/>
            <person name="Lind A.E."/>
            <person name="van Eijk R."/>
            <person name="Schleper C."/>
            <person name="Guy L."/>
            <person name="Ettema T.J."/>
        </authorList>
    </citation>
    <scope>NUCLEOTIDE SEQUENCE</scope>
</reference>
<evidence type="ECO:0000313" key="2">
    <source>
        <dbReference type="EMBL" id="KKK63236.1"/>
    </source>
</evidence>
<gene>
    <name evidence="2" type="ORF">LCGC14_2996320</name>
</gene>